<dbReference type="Proteomes" id="UP000039324">
    <property type="component" value="Unassembled WGS sequence"/>
</dbReference>
<evidence type="ECO:0000313" key="3">
    <source>
        <dbReference type="EMBL" id="CEO99882.1"/>
    </source>
</evidence>
<organism evidence="3 4">
    <name type="scientific">Plasmodiophora brassicae</name>
    <name type="common">Clubroot disease agent</name>
    <dbReference type="NCBI Taxonomy" id="37360"/>
    <lineage>
        <taxon>Eukaryota</taxon>
        <taxon>Sar</taxon>
        <taxon>Rhizaria</taxon>
        <taxon>Endomyxa</taxon>
        <taxon>Phytomyxea</taxon>
        <taxon>Plasmodiophorida</taxon>
        <taxon>Plasmodiophoridae</taxon>
        <taxon>Plasmodiophora</taxon>
    </lineage>
</organism>
<protein>
    <recommendedName>
        <fullName evidence="5">VPS9 domain-containing protein</fullName>
    </recommendedName>
</protein>
<reference evidence="3 4" key="1">
    <citation type="submission" date="2015-02" db="EMBL/GenBank/DDBJ databases">
        <authorList>
            <person name="Chooi Y.-H."/>
        </authorList>
    </citation>
    <scope>NUCLEOTIDE SEQUENCE [LARGE SCALE GENOMIC DNA]</scope>
    <source>
        <strain evidence="3">E3</strain>
    </source>
</reference>
<dbReference type="GO" id="GO:0005769">
    <property type="term" value="C:early endosome"/>
    <property type="evidence" value="ECO:0007669"/>
    <property type="project" value="TreeGrafter"/>
</dbReference>
<dbReference type="GO" id="GO:0005886">
    <property type="term" value="C:plasma membrane"/>
    <property type="evidence" value="ECO:0007669"/>
    <property type="project" value="TreeGrafter"/>
</dbReference>
<evidence type="ECO:0008006" key="5">
    <source>
        <dbReference type="Google" id="ProtNLM"/>
    </source>
</evidence>
<dbReference type="GO" id="GO:0005085">
    <property type="term" value="F:guanyl-nucleotide exchange factor activity"/>
    <property type="evidence" value="ECO:0007669"/>
    <property type="project" value="TreeGrafter"/>
</dbReference>
<evidence type="ECO:0000259" key="1">
    <source>
        <dbReference type="PROSITE" id="PS50219"/>
    </source>
</evidence>
<dbReference type="InterPro" id="IPR001180">
    <property type="entry name" value="CNH_dom"/>
</dbReference>
<dbReference type="EMBL" id="CDSF01000095">
    <property type="protein sequence ID" value="CEO99882.1"/>
    <property type="molecule type" value="Genomic_DNA"/>
</dbReference>
<gene>
    <name evidence="3" type="ORF">PBRA_007615</name>
</gene>
<dbReference type="PROSITE" id="PS50219">
    <property type="entry name" value="CNH"/>
    <property type="match status" value="1"/>
</dbReference>
<accession>A0A0G4IXA5</accession>
<dbReference type="GO" id="GO:0097422">
    <property type="term" value="C:tubular endosome"/>
    <property type="evidence" value="ECO:0007669"/>
    <property type="project" value="TreeGrafter"/>
</dbReference>
<dbReference type="AlphaFoldDB" id="A0A0G4IXA5"/>
<dbReference type="GO" id="GO:0000149">
    <property type="term" value="F:SNARE binding"/>
    <property type="evidence" value="ECO:0007669"/>
    <property type="project" value="TreeGrafter"/>
</dbReference>
<dbReference type="Gene3D" id="1.20.1050.80">
    <property type="entry name" value="VPS9 domain"/>
    <property type="match status" value="1"/>
</dbReference>
<dbReference type="InterPro" id="IPR037191">
    <property type="entry name" value="VPS9_dom_sf"/>
</dbReference>
<dbReference type="InterPro" id="IPR003123">
    <property type="entry name" value="VPS9"/>
</dbReference>
<sequence>MAAAAAAGRSWIPVSDRRVPVEHGRVVSSSAWEDRGVVLGTDRGRVLWQPVEYGLLLRGPKVIPGYGASPSPVVQVEVVGRLNAVLALKDGVVDVYSLLSMTHIGSVPVVESMGHVTDVACFVTRTNAGAVEVFAATQRQLNVSCCREGSLHFQATNRALFVPDAPLALAWISGRLCVAFAQEFMLLDVDTGSVDSLWYFTQGPPLCALFSSTHMVLSSADRAVAFTMGPPGPVVRGRVAWGVSRPPLSLFTNKLELFVAFSDHVGVFSSADISKPVGRINLKNVGCFSSVSSCVVACEGSRVIVLCENQQLYAVATVSLNAAFDVLMGEYVNRERNTVADDGSLDRLLRPILSHGSDHSLNLSATSLLVDVSRRAIPTDGLQSFCRHIRLFMDALAYSVEMVFCQAFKDDILEDVIEERLFVEGGLQDLILPCFQDKFRAEDDAFGSVCGTLQDFDLNKLGSSLQVDDPRSFFSASLATMSSLTTLPSPVAMLTALSGAGQSIHTAIRDAGDSCGILDLTADEYIPILIYVLIQTRPPHMFSTYMYMSSFISQSSLRGHTGYVLTTLAIALEHMKQLSLEKQGSLLRRPSDDDVLNAVTDRVQAEHDDYPI</sequence>
<keyword evidence="4" id="KW-1185">Reference proteome</keyword>
<evidence type="ECO:0000313" key="4">
    <source>
        <dbReference type="Proteomes" id="UP000039324"/>
    </source>
</evidence>
<dbReference type="InterPro" id="IPR051248">
    <property type="entry name" value="UPF0507/Ank_repeat_27"/>
</dbReference>
<dbReference type="SUPFAM" id="SSF109993">
    <property type="entry name" value="VPS9 domain"/>
    <property type="match status" value="1"/>
</dbReference>
<dbReference type="GO" id="GO:0030133">
    <property type="term" value="C:transport vesicle"/>
    <property type="evidence" value="ECO:0007669"/>
    <property type="project" value="TreeGrafter"/>
</dbReference>
<dbReference type="GO" id="GO:0045022">
    <property type="term" value="P:early endosome to late endosome transport"/>
    <property type="evidence" value="ECO:0007669"/>
    <property type="project" value="TreeGrafter"/>
</dbReference>
<proteinExistence type="predicted"/>
<name>A0A0G4IXA5_PLABS</name>
<dbReference type="PANTHER" id="PTHR24170:SF1">
    <property type="entry name" value="DOMAIN PROTEIN, PUTATIVE (AFU_ORTHOLOGUE AFUA_1G09870)-RELATED"/>
    <property type="match status" value="1"/>
</dbReference>
<dbReference type="OrthoDB" id="10264848at2759"/>
<feature type="domain" description="CNH" evidence="1">
    <location>
        <begin position="23"/>
        <end position="295"/>
    </location>
</feature>
<evidence type="ECO:0000259" key="2">
    <source>
        <dbReference type="PROSITE" id="PS51205"/>
    </source>
</evidence>
<dbReference type="STRING" id="37360.A0A0G4IXA5"/>
<dbReference type="Pfam" id="PF02204">
    <property type="entry name" value="VPS9"/>
    <property type="match status" value="1"/>
</dbReference>
<dbReference type="SMART" id="SM00167">
    <property type="entry name" value="VPS9"/>
    <property type="match status" value="1"/>
</dbReference>
<dbReference type="PROSITE" id="PS51205">
    <property type="entry name" value="VPS9"/>
    <property type="match status" value="1"/>
</dbReference>
<dbReference type="GO" id="GO:0005770">
    <property type="term" value="C:late endosome"/>
    <property type="evidence" value="ECO:0007669"/>
    <property type="project" value="TreeGrafter"/>
</dbReference>
<dbReference type="PANTHER" id="PTHR24170">
    <property type="entry name" value="ANKYRIN REPEAT DOMAIN-CONTAINING PROTEIN 27"/>
    <property type="match status" value="1"/>
</dbReference>
<feature type="domain" description="VPS9" evidence="2">
    <location>
        <begin position="440"/>
        <end position="584"/>
    </location>
</feature>